<feature type="compositionally biased region" description="Polar residues" evidence="1">
    <location>
        <begin position="1"/>
        <end position="24"/>
    </location>
</feature>
<feature type="compositionally biased region" description="Basic residues" evidence="1">
    <location>
        <begin position="45"/>
        <end position="60"/>
    </location>
</feature>
<name>A0AA36GP99_CYLNA</name>
<organism evidence="2 3">
    <name type="scientific">Cylicocyclus nassatus</name>
    <name type="common">Nematode worm</name>
    <dbReference type="NCBI Taxonomy" id="53992"/>
    <lineage>
        <taxon>Eukaryota</taxon>
        <taxon>Metazoa</taxon>
        <taxon>Ecdysozoa</taxon>
        <taxon>Nematoda</taxon>
        <taxon>Chromadorea</taxon>
        <taxon>Rhabditida</taxon>
        <taxon>Rhabditina</taxon>
        <taxon>Rhabditomorpha</taxon>
        <taxon>Strongyloidea</taxon>
        <taxon>Strongylidae</taxon>
        <taxon>Cylicocyclus</taxon>
    </lineage>
</organism>
<evidence type="ECO:0000313" key="3">
    <source>
        <dbReference type="Proteomes" id="UP001176961"/>
    </source>
</evidence>
<sequence>MSGYSSQEPDGNSHQSTSEQQNCAPQQPSSSSHRHHTTMIVHDDRHHHHDGHRHHHHGSKWKYSSIFLCTAKSSATGTMFSFPSSSPSYGDHL</sequence>
<evidence type="ECO:0000313" key="2">
    <source>
        <dbReference type="EMBL" id="CAJ0595708.1"/>
    </source>
</evidence>
<evidence type="ECO:0000256" key="1">
    <source>
        <dbReference type="SAM" id="MobiDB-lite"/>
    </source>
</evidence>
<gene>
    <name evidence="2" type="ORF">CYNAS_LOCUS7691</name>
</gene>
<proteinExistence type="predicted"/>
<dbReference type="Proteomes" id="UP001176961">
    <property type="component" value="Unassembled WGS sequence"/>
</dbReference>
<reference evidence="2" key="1">
    <citation type="submission" date="2023-07" db="EMBL/GenBank/DDBJ databases">
        <authorList>
            <consortium name="CYATHOMIX"/>
        </authorList>
    </citation>
    <scope>NUCLEOTIDE SEQUENCE</scope>
    <source>
        <strain evidence="2">N/A</strain>
    </source>
</reference>
<accession>A0AA36GP99</accession>
<dbReference type="AlphaFoldDB" id="A0AA36GP99"/>
<feature type="region of interest" description="Disordered" evidence="1">
    <location>
        <begin position="1"/>
        <end position="60"/>
    </location>
</feature>
<comment type="caution">
    <text evidence="2">The sequence shown here is derived from an EMBL/GenBank/DDBJ whole genome shotgun (WGS) entry which is preliminary data.</text>
</comment>
<protein>
    <submittedName>
        <fullName evidence="2">Uncharacterized protein</fullName>
    </submittedName>
</protein>
<keyword evidence="3" id="KW-1185">Reference proteome</keyword>
<dbReference type="EMBL" id="CATQJL010000112">
    <property type="protein sequence ID" value="CAJ0595708.1"/>
    <property type="molecule type" value="Genomic_DNA"/>
</dbReference>